<gene>
    <name evidence="4" type="ORF">K469DRAFT_726137</name>
</gene>
<keyword evidence="2" id="KW-1133">Transmembrane helix</keyword>
<evidence type="ECO:0000313" key="4">
    <source>
        <dbReference type="EMBL" id="KAF2186637.1"/>
    </source>
</evidence>
<feature type="transmembrane region" description="Helical" evidence="2">
    <location>
        <begin position="221"/>
        <end position="239"/>
    </location>
</feature>
<evidence type="ECO:0000256" key="1">
    <source>
        <dbReference type="SAM" id="Coils"/>
    </source>
</evidence>
<feature type="transmembrane region" description="Helical" evidence="2">
    <location>
        <begin position="194"/>
        <end position="214"/>
    </location>
</feature>
<reference evidence="4" key="1">
    <citation type="journal article" date="2020" name="Stud. Mycol.">
        <title>101 Dothideomycetes genomes: a test case for predicting lifestyles and emergence of pathogens.</title>
        <authorList>
            <person name="Haridas S."/>
            <person name="Albert R."/>
            <person name="Binder M."/>
            <person name="Bloem J."/>
            <person name="Labutti K."/>
            <person name="Salamov A."/>
            <person name="Andreopoulos B."/>
            <person name="Baker S."/>
            <person name="Barry K."/>
            <person name="Bills G."/>
            <person name="Bluhm B."/>
            <person name="Cannon C."/>
            <person name="Castanera R."/>
            <person name="Culley D."/>
            <person name="Daum C."/>
            <person name="Ezra D."/>
            <person name="Gonzalez J."/>
            <person name="Henrissat B."/>
            <person name="Kuo A."/>
            <person name="Liang C."/>
            <person name="Lipzen A."/>
            <person name="Lutzoni F."/>
            <person name="Magnuson J."/>
            <person name="Mondo S."/>
            <person name="Nolan M."/>
            <person name="Ohm R."/>
            <person name="Pangilinan J."/>
            <person name="Park H.-J."/>
            <person name="Ramirez L."/>
            <person name="Alfaro M."/>
            <person name="Sun H."/>
            <person name="Tritt A."/>
            <person name="Yoshinaga Y."/>
            <person name="Zwiers L.-H."/>
            <person name="Turgeon B."/>
            <person name="Goodwin S."/>
            <person name="Spatafora J."/>
            <person name="Crous P."/>
            <person name="Grigoriev I."/>
        </authorList>
    </citation>
    <scope>NUCLEOTIDE SEQUENCE</scope>
    <source>
        <strain evidence="4">CBS 207.26</strain>
    </source>
</reference>
<keyword evidence="2" id="KW-0472">Membrane</keyword>
<sequence>MHNPSWGSLHGSNVTLYSYRRFKTSHLLNLRFLEEEIEQVDREIYQADLKLGVPDSKVDRLLLKHNMRDAGEKSPDAISNKLILRLRDSGGCSANEALAGFNHLMNMQTCALSDYPWHVRFRHQFNKEEASQTGLVRVDLPLGRPRSPIEIELMALIRAFHQRRHEKSDISAIDVEALSPHKDTTLVVQSPTRFGITLLTAWFLVVPLCILSAQKSKGAKLVTIVIFIVLFCFLVSFLSRTSSHMAMAASAGYAAVLAVFISKNP</sequence>
<name>A0A6A6E3Y2_9PEZI</name>
<dbReference type="OrthoDB" id="3546297at2759"/>
<feature type="domain" description="DUF6594" evidence="3">
    <location>
        <begin position="11"/>
        <end position="258"/>
    </location>
</feature>
<dbReference type="Pfam" id="PF20237">
    <property type="entry name" value="DUF6594"/>
    <property type="match status" value="1"/>
</dbReference>
<organism evidence="4 5">
    <name type="scientific">Zopfia rhizophila CBS 207.26</name>
    <dbReference type="NCBI Taxonomy" id="1314779"/>
    <lineage>
        <taxon>Eukaryota</taxon>
        <taxon>Fungi</taxon>
        <taxon>Dikarya</taxon>
        <taxon>Ascomycota</taxon>
        <taxon>Pezizomycotina</taxon>
        <taxon>Dothideomycetes</taxon>
        <taxon>Dothideomycetes incertae sedis</taxon>
        <taxon>Zopfiaceae</taxon>
        <taxon>Zopfia</taxon>
    </lineage>
</organism>
<evidence type="ECO:0000256" key="2">
    <source>
        <dbReference type="SAM" id="Phobius"/>
    </source>
</evidence>
<feature type="transmembrane region" description="Helical" evidence="2">
    <location>
        <begin position="245"/>
        <end position="262"/>
    </location>
</feature>
<feature type="coiled-coil region" evidence="1">
    <location>
        <begin position="23"/>
        <end position="50"/>
    </location>
</feature>
<dbReference type="Proteomes" id="UP000800200">
    <property type="component" value="Unassembled WGS sequence"/>
</dbReference>
<evidence type="ECO:0000313" key="5">
    <source>
        <dbReference type="Proteomes" id="UP000800200"/>
    </source>
</evidence>
<proteinExistence type="predicted"/>
<protein>
    <recommendedName>
        <fullName evidence="3">DUF6594 domain-containing protein</fullName>
    </recommendedName>
</protein>
<accession>A0A6A6E3Y2</accession>
<dbReference type="EMBL" id="ML994629">
    <property type="protein sequence ID" value="KAF2186637.1"/>
    <property type="molecule type" value="Genomic_DNA"/>
</dbReference>
<evidence type="ECO:0000259" key="3">
    <source>
        <dbReference type="Pfam" id="PF20237"/>
    </source>
</evidence>
<keyword evidence="5" id="KW-1185">Reference proteome</keyword>
<keyword evidence="1" id="KW-0175">Coiled coil</keyword>
<dbReference type="InterPro" id="IPR046529">
    <property type="entry name" value="DUF6594"/>
</dbReference>
<dbReference type="AlphaFoldDB" id="A0A6A6E3Y2"/>
<keyword evidence="2" id="KW-0812">Transmembrane</keyword>